<organism evidence="2 3">
    <name type="scientific">Litorivita pollutaquae</name>
    <dbReference type="NCBI Taxonomy" id="2200892"/>
    <lineage>
        <taxon>Bacteria</taxon>
        <taxon>Pseudomonadati</taxon>
        <taxon>Pseudomonadota</taxon>
        <taxon>Alphaproteobacteria</taxon>
        <taxon>Rhodobacterales</taxon>
        <taxon>Paracoccaceae</taxon>
        <taxon>Litorivita</taxon>
    </lineage>
</organism>
<feature type="compositionally biased region" description="Basic and acidic residues" evidence="1">
    <location>
        <begin position="341"/>
        <end position="357"/>
    </location>
</feature>
<name>A0A2V4MX22_9RHOB</name>
<feature type="compositionally biased region" description="Polar residues" evidence="1">
    <location>
        <begin position="541"/>
        <end position="552"/>
    </location>
</feature>
<feature type="compositionally biased region" description="Low complexity" evidence="1">
    <location>
        <begin position="562"/>
        <end position="579"/>
    </location>
</feature>
<feature type="compositionally biased region" description="Low complexity" evidence="1">
    <location>
        <begin position="69"/>
        <end position="96"/>
    </location>
</feature>
<feature type="region of interest" description="Disordered" evidence="1">
    <location>
        <begin position="287"/>
        <end position="466"/>
    </location>
</feature>
<feature type="compositionally biased region" description="Acidic residues" evidence="1">
    <location>
        <begin position="424"/>
        <end position="438"/>
    </location>
</feature>
<sequence>MEGFDDSFDTMKAIAEYFRDLAADDRYFGAEPPTPDAEMLARIAEREVERRVEAYMDKGNIVLRTSEAASTPAPLAAPATAPFSAPASPATPAPAADQAVDASQTPAPKSDAKTASEPAPHADAPTAAETPHVSPLATPAAPENATETDSSDVAEDRAEFETAAVSPTPLPVQDTPQDNIAATALNETTESAAAPEADLEDADLTKAEVAEAADTSTVETAQVEENTEIHEEVASQHTADVEGENSALEEADAANSTETVETPDTAAAEVAQTEAMTLAAIAARVANPAPSADAATTVDSTEAPHTPVTHPDQNSVAAKLQRIRAVVSKTESESADTSYTEDQHADAAIDTPAEEHAGSASAAEATAETPSEVSSILARLSREHHAETAMSPITEDPATDHAADDVDAQDAAASVDAQPRPEAEIETQVEEILNDEITDAIVPDDAADATSAADPETHRDEDSEDAYIEVEEIVDPAATAAPTDQTVHPLRARVIRMKRSEFDAALAAGQIEEAYDDEGDVDLDGDLDDDLDGITDGDPTETATAPDNSTLSQAEEAELQRELAAVEAELAEDTAAAEQSPPPAAEPEAPRETETEEPAARGASRLRDSQPDLNRMLEKTESQMDEPDGSRRRNAIAHLRAAVAATKAEQRAGTSLKEERKDDAYRGDLADVVRPRRPHTGPAARSARPSDARPAPLKLVAEQRVDVSAEPVRPRRISVTELAATQPPASAEVAEALEKAGSFADYAENVGASKLPDLLEAAAAYLSFVEGMEQFSRPQLMTKVRQVEAEDFSREDGLRSFGQLLRAGKIRKIKGGRFQVSDEIGYRPSEREAG</sequence>
<comment type="caution">
    <text evidence="2">The sequence shown here is derived from an EMBL/GenBank/DDBJ whole genome shotgun (WGS) entry which is preliminary data.</text>
</comment>
<feature type="compositionally biased region" description="Acidic residues" evidence="1">
    <location>
        <begin position="241"/>
        <end position="252"/>
    </location>
</feature>
<evidence type="ECO:0000313" key="3">
    <source>
        <dbReference type="Proteomes" id="UP000248012"/>
    </source>
</evidence>
<feature type="compositionally biased region" description="Basic and acidic residues" evidence="1">
    <location>
        <begin position="605"/>
        <end position="622"/>
    </location>
</feature>
<protein>
    <submittedName>
        <fullName evidence="2">Uncharacterized protein</fullName>
    </submittedName>
</protein>
<evidence type="ECO:0000256" key="1">
    <source>
        <dbReference type="SAM" id="MobiDB-lite"/>
    </source>
</evidence>
<evidence type="ECO:0000313" key="2">
    <source>
        <dbReference type="EMBL" id="PYC48828.1"/>
    </source>
</evidence>
<reference evidence="2 3" key="1">
    <citation type="submission" date="2018-05" db="EMBL/GenBank/DDBJ databases">
        <title>Oceanovita maritima gen. nov., sp. nov., a marine bacterium in the family Rhodobacteraceae isolated from surface seawater of Lundu port Xiamen, China.</title>
        <authorList>
            <person name="Hetharua B.H."/>
            <person name="Min D."/>
            <person name="Liao H."/>
            <person name="Tian Y."/>
        </authorList>
    </citation>
    <scope>NUCLEOTIDE SEQUENCE [LARGE SCALE GENOMIC DNA]</scope>
    <source>
        <strain evidence="2 3">FSX-11</strain>
    </source>
</reference>
<feature type="compositionally biased region" description="Low complexity" evidence="1">
    <location>
        <begin position="137"/>
        <end position="148"/>
    </location>
</feature>
<feature type="region of interest" description="Disordered" evidence="1">
    <location>
        <begin position="69"/>
        <end position="271"/>
    </location>
</feature>
<feature type="compositionally biased region" description="Basic and acidic residues" evidence="1">
    <location>
        <begin position="656"/>
        <end position="674"/>
    </location>
</feature>
<gene>
    <name evidence="2" type="ORF">DI396_01670</name>
</gene>
<feature type="compositionally biased region" description="Low complexity" evidence="1">
    <location>
        <begin position="682"/>
        <end position="696"/>
    </location>
</feature>
<feature type="compositionally biased region" description="Acidic residues" evidence="1">
    <location>
        <begin position="513"/>
        <end position="539"/>
    </location>
</feature>
<feature type="region of interest" description="Disordered" evidence="1">
    <location>
        <begin position="512"/>
        <end position="696"/>
    </location>
</feature>
<accession>A0A2V4MX22</accession>
<dbReference type="OrthoDB" id="7798282at2"/>
<dbReference type="EMBL" id="QFVT01000002">
    <property type="protein sequence ID" value="PYC48828.1"/>
    <property type="molecule type" value="Genomic_DNA"/>
</dbReference>
<feature type="compositionally biased region" description="Polar residues" evidence="1">
    <location>
        <begin position="214"/>
        <end position="224"/>
    </location>
</feature>
<feature type="compositionally biased region" description="Polar residues" evidence="1">
    <location>
        <begin position="174"/>
        <end position="191"/>
    </location>
</feature>
<dbReference type="Proteomes" id="UP000248012">
    <property type="component" value="Unassembled WGS sequence"/>
</dbReference>
<dbReference type="AlphaFoldDB" id="A0A2V4MX22"/>
<keyword evidence="3" id="KW-1185">Reference proteome</keyword>
<feature type="compositionally biased region" description="Low complexity" evidence="1">
    <location>
        <begin position="358"/>
        <end position="375"/>
    </location>
</feature>
<proteinExistence type="predicted"/>